<evidence type="ECO:0000313" key="11">
    <source>
        <dbReference type="EMBL" id="KAJ8772127.1"/>
    </source>
</evidence>
<evidence type="ECO:0000256" key="4">
    <source>
        <dbReference type="ARBA" id="ARBA00022741"/>
    </source>
</evidence>
<proteinExistence type="predicted"/>
<keyword evidence="3" id="KW-0808">Transferase</keyword>
<dbReference type="SUPFAM" id="SSF56112">
    <property type="entry name" value="Protein kinase-like (PK-like)"/>
    <property type="match status" value="1"/>
</dbReference>
<dbReference type="InterPro" id="IPR000719">
    <property type="entry name" value="Prot_kinase_dom"/>
</dbReference>
<reference evidence="11 12" key="1">
    <citation type="submission" date="2021-09" db="EMBL/GenBank/DDBJ databases">
        <title>Genomic insights and catalytic innovation underlie evolution of tropane alkaloids biosynthesis.</title>
        <authorList>
            <person name="Wang Y.-J."/>
            <person name="Tian T."/>
            <person name="Huang J.-P."/>
            <person name="Huang S.-X."/>
        </authorList>
    </citation>
    <scope>NUCLEOTIDE SEQUENCE [LARGE SCALE GENOMIC DNA]</scope>
    <source>
        <strain evidence="11">KIB-2018</strain>
        <tissue evidence="11">Leaf</tissue>
    </source>
</reference>
<evidence type="ECO:0000313" key="12">
    <source>
        <dbReference type="Proteomes" id="UP001159364"/>
    </source>
</evidence>
<keyword evidence="4 9" id="KW-0547">Nucleotide-binding</keyword>
<dbReference type="GO" id="GO:0004674">
    <property type="term" value="F:protein serine/threonine kinase activity"/>
    <property type="evidence" value="ECO:0007669"/>
    <property type="project" value="UniProtKB-KW"/>
</dbReference>
<dbReference type="Gene3D" id="1.10.510.10">
    <property type="entry name" value="Transferase(Phosphotransferase) domain 1"/>
    <property type="match status" value="1"/>
</dbReference>
<evidence type="ECO:0000256" key="5">
    <source>
        <dbReference type="ARBA" id="ARBA00022777"/>
    </source>
</evidence>
<dbReference type="InterPro" id="IPR001245">
    <property type="entry name" value="Ser-Thr/Tyr_kinase_cat_dom"/>
</dbReference>
<keyword evidence="2" id="KW-0723">Serine/threonine-protein kinase</keyword>
<feature type="binding site" evidence="9">
    <location>
        <position position="27"/>
    </location>
    <ligand>
        <name>ATP</name>
        <dbReference type="ChEBI" id="CHEBI:30616"/>
    </ligand>
</feature>
<evidence type="ECO:0000256" key="8">
    <source>
        <dbReference type="ARBA" id="ARBA00048679"/>
    </source>
</evidence>
<evidence type="ECO:0000256" key="7">
    <source>
        <dbReference type="ARBA" id="ARBA00047899"/>
    </source>
</evidence>
<sequence length="146" mass="16355">MHCIGEGTSAKVYKIEVPGVQPLAAKKLKFSDRESEMDMAKSFSQEGSHTFLVYELMERGSLSSILSSDTGAKELQWEKRINAIQSIANALSYMYHDCFPPIIHRDISSKSVLLNFELEAHVSDFGTSRFLNILPTGQQLQELTVI</sequence>
<comment type="catalytic activity">
    <reaction evidence="8">
        <text>L-seryl-[protein] + ATP = O-phospho-L-seryl-[protein] + ADP + H(+)</text>
        <dbReference type="Rhea" id="RHEA:17989"/>
        <dbReference type="Rhea" id="RHEA-COMP:9863"/>
        <dbReference type="Rhea" id="RHEA-COMP:11604"/>
        <dbReference type="ChEBI" id="CHEBI:15378"/>
        <dbReference type="ChEBI" id="CHEBI:29999"/>
        <dbReference type="ChEBI" id="CHEBI:30616"/>
        <dbReference type="ChEBI" id="CHEBI:83421"/>
        <dbReference type="ChEBI" id="CHEBI:456216"/>
        <dbReference type="EC" id="2.7.11.1"/>
    </reaction>
</comment>
<dbReference type="InterPro" id="IPR011009">
    <property type="entry name" value="Kinase-like_dom_sf"/>
</dbReference>
<dbReference type="EMBL" id="JAIWQS010000002">
    <property type="protein sequence ID" value="KAJ8772127.1"/>
    <property type="molecule type" value="Genomic_DNA"/>
</dbReference>
<protein>
    <recommendedName>
        <fullName evidence="1">non-specific serine/threonine protein kinase</fullName>
        <ecNumber evidence="1">2.7.11.1</ecNumber>
    </recommendedName>
</protein>
<accession>A0AAV8TYW4</accession>
<keyword evidence="12" id="KW-1185">Reference proteome</keyword>
<dbReference type="Pfam" id="PF07714">
    <property type="entry name" value="PK_Tyr_Ser-Thr"/>
    <property type="match status" value="1"/>
</dbReference>
<evidence type="ECO:0000256" key="3">
    <source>
        <dbReference type="ARBA" id="ARBA00022679"/>
    </source>
</evidence>
<evidence type="ECO:0000256" key="1">
    <source>
        <dbReference type="ARBA" id="ARBA00012513"/>
    </source>
</evidence>
<dbReference type="AlphaFoldDB" id="A0AAV8TYW4"/>
<evidence type="ECO:0000256" key="9">
    <source>
        <dbReference type="PROSITE-ProRule" id="PRU10141"/>
    </source>
</evidence>
<name>A0AAV8TYW4_9ROSI</name>
<evidence type="ECO:0000259" key="10">
    <source>
        <dbReference type="PROSITE" id="PS50011"/>
    </source>
</evidence>
<comment type="caution">
    <text evidence="11">The sequence shown here is derived from an EMBL/GenBank/DDBJ whole genome shotgun (WGS) entry which is preliminary data.</text>
</comment>
<comment type="catalytic activity">
    <reaction evidence="7">
        <text>L-threonyl-[protein] + ATP = O-phospho-L-threonyl-[protein] + ADP + H(+)</text>
        <dbReference type="Rhea" id="RHEA:46608"/>
        <dbReference type="Rhea" id="RHEA-COMP:11060"/>
        <dbReference type="Rhea" id="RHEA-COMP:11605"/>
        <dbReference type="ChEBI" id="CHEBI:15378"/>
        <dbReference type="ChEBI" id="CHEBI:30013"/>
        <dbReference type="ChEBI" id="CHEBI:30616"/>
        <dbReference type="ChEBI" id="CHEBI:61977"/>
        <dbReference type="ChEBI" id="CHEBI:456216"/>
        <dbReference type="EC" id="2.7.11.1"/>
    </reaction>
</comment>
<dbReference type="InterPro" id="IPR017441">
    <property type="entry name" value="Protein_kinase_ATP_BS"/>
</dbReference>
<organism evidence="11 12">
    <name type="scientific">Erythroxylum novogranatense</name>
    <dbReference type="NCBI Taxonomy" id="1862640"/>
    <lineage>
        <taxon>Eukaryota</taxon>
        <taxon>Viridiplantae</taxon>
        <taxon>Streptophyta</taxon>
        <taxon>Embryophyta</taxon>
        <taxon>Tracheophyta</taxon>
        <taxon>Spermatophyta</taxon>
        <taxon>Magnoliopsida</taxon>
        <taxon>eudicotyledons</taxon>
        <taxon>Gunneridae</taxon>
        <taxon>Pentapetalae</taxon>
        <taxon>rosids</taxon>
        <taxon>fabids</taxon>
        <taxon>Malpighiales</taxon>
        <taxon>Erythroxylaceae</taxon>
        <taxon>Erythroxylum</taxon>
    </lineage>
</organism>
<gene>
    <name evidence="11" type="ORF">K2173_027304</name>
</gene>
<keyword evidence="5" id="KW-0418">Kinase</keyword>
<keyword evidence="6 9" id="KW-0067">ATP-binding</keyword>
<dbReference type="PANTHER" id="PTHR48005:SF70">
    <property type="entry name" value="MDIS1-INTERACTING RECEPTOR LIKE KINASE 2-LIKE"/>
    <property type="match status" value="1"/>
</dbReference>
<evidence type="ECO:0000256" key="6">
    <source>
        <dbReference type="ARBA" id="ARBA00022840"/>
    </source>
</evidence>
<dbReference type="PROSITE" id="PS00107">
    <property type="entry name" value="PROTEIN_KINASE_ATP"/>
    <property type="match status" value="1"/>
</dbReference>
<dbReference type="EC" id="2.7.11.1" evidence="1"/>
<dbReference type="PROSITE" id="PS50011">
    <property type="entry name" value="PROTEIN_KINASE_DOM"/>
    <property type="match status" value="1"/>
</dbReference>
<dbReference type="Proteomes" id="UP001159364">
    <property type="component" value="Linkage Group LG02"/>
</dbReference>
<dbReference type="InterPro" id="IPR051420">
    <property type="entry name" value="Ser_Thr_Kinases_DiverseReg"/>
</dbReference>
<feature type="domain" description="Protein kinase" evidence="10">
    <location>
        <begin position="1"/>
        <end position="146"/>
    </location>
</feature>
<dbReference type="PANTHER" id="PTHR48005">
    <property type="entry name" value="LEUCINE RICH REPEAT KINASE 2"/>
    <property type="match status" value="1"/>
</dbReference>
<dbReference type="GO" id="GO:0005524">
    <property type="term" value="F:ATP binding"/>
    <property type="evidence" value="ECO:0007669"/>
    <property type="project" value="UniProtKB-UniRule"/>
</dbReference>
<evidence type="ECO:0000256" key="2">
    <source>
        <dbReference type="ARBA" id="ARBA00022527"/>
    </source>
</evidence>